<dbReference type="Proteomes" id="UP000744676">
    <property type="component" value="Unassembled WGS sequence"/>
</dbReference>
<sequence length="168" mass="18041">MSRSAHSARNRALLAAAAVAFAGAATAYFYFTSGPRPDSSHAAAAATPQTTIKSKRNLAVLVTQQWLEAGLPISLLLAKYPNAVLLLAPDLVDLTHPRLRDQVPASDHYRLIRCETYQGALHVLKHLRPQLALLPPADICGIGPGDLDNFVQQTELISDESVARLLAA</sequence>
<organism evidence="1 2">
    <name type="scientific">Geotrichum galactomycetum</name>
    <dbReference type="NCBI Taxonomy" id="27317"/>
    <lineage>
        <taxon>Eukaryota</taxon>
        <taxon>Fungi</taxon>
        <taxon>Dikarya</taxon>
        <taxon>Ascomycota</taxon>
        <taxon>Saccharomycotina</taxon>
        <taxon>Dipodascomycetes</taxon>
        <taxon>Dipodascales</taxon>
        <taxon>Dipodascaceae</taxon>
        <taxon>Geotrichum</taxon>
    </lineage>
</organism>
<name>A0ACB6UYP9_9ASCO</name>
<dbReference type="EMBL" id="QVQA01000301">
    <property type="protein sequence ID" value="KAF5092929.1"/>
    <property type="molecule type" value="Genomic_DNA"/>
</dbReference>
<reference evidence="1 2" key="1">
    <citation type="journal article" date="2020" name="Front. Microbiol.">
        <title>Phenotypic and Genetic Characterization of the Cheese Ripening Yeast Geotrichum candidum.</title>
        <authorList>
            <person name="Perkins V."/>
            <person name="Vignola S."/>
            <person name="Lessard M.H."/>
            <person name="Plante P.L."/>
            <person name="Corbeil J."/>
            <person name="Dugat-Bony E."/>
            <person name="Frenette M."/>
            <person name="Labrie S."/>
        </authorList>
    </citation>
    <scope>NUCLEOTIDE SEQUENCE [LARGE SCALE GENOMIC DNA]</scope>
    <source>
        <strain evidence="1 2">LMA-1147</strain>
    </source>
</reference>
<protein>
    <submittedName>
        <fullName evidence="1">Uncharacterized protein</fullName>
    </submittedName>
</protein>
<proteinExistence type="predicted"/>
<accession>A0ACB6UYP9</accession>
<evidence type="ECO:0000313" key="2">
    <source>
        <dbReference type="Proteomes" id="UP000744676"/>
    </source>
</evidence>
<evidence type="ECO:0000313" key="1">
    <source>
        <dbReference type="EMBL" id="KAF5092929.1"/>
    </source>
</evidence>
<gene>
    <name evidence="1" type="ORF">D0Z00_004327</name>
</gene>
<keyword evidence="2" id="KW-1185">Reference proteome</keyword>
<comment type="caution">
    <text evidence="1">The sequence shown here is derived from an EMBL/GenBank/DDBJ whole genome shotgun (WGS) entry which is preliminary data.</text>
</comment>